<feature type="region of interest" description="Disordered" evidence="9">
    <location>
        <begin position="161"/>
        <end position="216"/>
    </location>
</feature>
<dbReference type="EnsemblMetazoa" id="tetur09g02260.1">
    <property type="protein sequence ID" value="tetur09g02260.1"/>
    <property type="gene ID" value="tetur09g02260"/>
</dbReference>
<dbReference type="GO" id="GO:0006508">
    <property type="term" value="P:proteolysis"/>
    <property type="evidence" value="ECO:0007669"/>
    <property type="project" value="UniProtKB-KW"/>
</dbReference>
<keyword evidence="5" id="KW-0833">Ubl conjugation pathway</keyword>
<evidence type="ECO:0000256" key="6">
    <source>
        <dbReference type="ARBA" id="ARBA00022801"/>
    </source>
</evidence>
<dbReference type="GO" id="GO:0070536">
    <property type="term" value="P:protein K63-linked deubiquitination"/>
    <property type="evidence" value="ECO:0007669"/>
    <property type="project" value="InterPro"/>
</dbReference>
<evidence type="ECO:0000256" key="7">
    <source>
        <dbReference type="ARBA" id="ARBA00022833"/>
    </source>
</evidence>
<dbReference type="SMART" id="SM00232">
    <property type="entry name" value="JAB_MPN"/>
    <property type="match status" value="1"/>
</dbReference>
<evidence type="ECO:0000313" key="12">
    <source>
        <dbReference type="Proteomes" id="UP000015104"/>
    </source>
</evidence>
<dbReference type="CDD" id="cd08066">
    <property type="entry name" value="MPN_AMSH_like"/>
    <property type="match status" value="1"/>
</dbReference>
<dbReference type="Proteomes" id="UP000015104">
    <property type="component" value="Unassembled WGS sequence"/>
</dbReference>
<dbReference type="STRING" id="32264.T1KDA8"/>
<dbReference type="FunFam" id="3.40.140.10:FF:000010">
    <property type="entry name" value="AMSH-like protease isoform X1"/>
    <property type="match status" value="1"/>
</dbReference>
<gene>
    <name evidence="11" type="primary">107363274</name>
</gene>
<organism evidence="11 12">
    <name type="scientific">Tetranychus urticae</name>
    <name type="common">Two-spotted spider mite</name>
    <dbReference type="NCBI Taxonomy" id="32264"/>
    <lineage>
        <taxon>Eukaryota</taxon>
        <taxon>Metazoa</taxon>
        <taxon>Ecdysozoa</taxon>
        <taxon>Arthropoda</taxon>
        <taxon>Chelicerata</taxon>
        <taxon>Arachnida</taxon>
        <taxon>Acari</taxon>
        <taxon>Acariformes</taxon>
        <taxon>Trombidiformes</taxon>
        <taxon>Prostigmata</taxon>
        <taxon>Eleutherengona</taxon>
        <taxon>Raphignathae</taxon>
        <taxon>Tetranychoidea</taxon>
        <taxon>Tetranychidae</taxon>
        <taxon>Tetranychus</taxon>
    </lineage>
</organism>
<dbReference type="Pfam" id="PF08969">
    <property type="entry name" value="USP8_dimer"/>
    <property type="match status" value="1"/>
</dbReference>
<reference evidence="12" key="1">
    <citation type="submission" date="2011-08" db="EMBL/GenBank/DDBJ databases">
        <authorList>
            <person name="Rombauts S."/>
        </authorList>
    </citation>
    <scope>NUCLEOTIDE SEQUENCE</scope>
    <source>
        <strain evidence="12">London</strain>
    </source>
</reference>
<evidence type="ECO:0000256" key="5">
    <source>
        <dbReference type="ARBA" id="ARBA00022786"/>
    </source>
</evidence>
<keyword evidence="12" id="KW-1185">Reference proteome</keyword>
<keyword evidence="4" id="KW-0479">Metal-binding</keyword>
<dbReference type="PROSITE" id="PS50249">
    <property type="entry name" value="MPN"/>
    <property type="match status" value="1"/>
</dbReference>
<protein>
    <recommendedName>
        <fullName evidence="10">MPN domain-containing protein</fullName>
    </recommendedName>
</protein>
<dbReference type="EMBL" id="CAEY01002011">
    <property type="status" value="NOT_ANNOTATED_CDS"/>
    <property type="molecule type" value="Genomic_DNA"/>
</dbReference>
<dbReference type="Gene3D" id="1.20.58.80">
    <property type="entry name" value="Phosphotransferase system, lactose/cellobiose-type IIA subunit"/>
    <property type="match status" value="1"/>
</dbReference>
<keyword evidence="3" id="KW-0645">Protease</keyword>
<dbReference type="GO" id="GO:0061578">
    <property type="term" value="F:K63-linked deubiquitinase activity"/>
    <property type="evidence" value="ECO:0007669"/>
    <property type="project" value="InterPro"/>
</dbReference>
<dbReference type="KEGG" id="tut:107363274"/>
<feature type="compositionally biased region" description="Low complexity" evidence="9">
    <location>
        <begin position="185"/>
        <end position="196"/>
    </location>
</feature>
<dbReference type="InterPro" id="IPR000555">
    <property type="entry name" value="JAMM/MPN+_dom"/>
</dbReference>
<evidence type="ECO:0000256" key="1">
    <source>
        <dbReference type="ARBA" id="ARBA00001947"/>
    </source>
</evidence>
<evidence type="ECO:0000313" key="11">
    <source>
        <dbReference type="EnsemblMetazoa" id="tetur09g02260.1"/>
    </source>
</evidence>
<dbReference type="eggNOG" id="KOG2880">
    <property type="taxonomic scope" value="Eukaryota"/>
</dbReference>
<feature type="region of interest" description="Disordered" evidence="9">
    <location>
        <begin position="124"/>
        <end position="143"/>
    </location>
</feature>
<evidence type="ECO:0000259" key="10">
    <source>
        <dbReference type="PROSITE" id="PS50249"/>
    </source>
</evidence>
<dbReference type="GO" id="GO:0005768">
    <property type="term" value="C:endosome"/>
    <property type="evidence" value="ECO:0007669"/>
    <property type="project" value="TreeGrafter"/>
</dbReference>
<dbReference type="GO" id="GO:0016020">
    <property type="term" value="C:membrane"/>
    <property type="evidence" value="ECO:0007669"/>
    <property type="project" value="TreeGrafter"/>
</dbReference>
<dbReference type="OMA" id="MKFMTLF"/>
<dbReference type="InterPro" id="IPR037518">
    <property type="entry name" value="MPN"/>
</dbReference>
<dbReference type="GO" id="GO:0046872">
    <property type="term" value="F:metal ion binding"/>
    <property type="evidence" value="ECO:0007669"/>
    <property type="project" value="UniProtKB-KW"/>
</dbReference>
<comment type="cofactor">
    <cofactor evidence="1">
        <name>Zn(2+)</name>
        <dbReference type="ChEBI" id="CHEBI:29105"/>
    </cofactor>
</comment>
<evidence type="ECO:0000256" key="9">
    <source>
        <dbReference type="SAM" id="MobiDB-lite"/>
    </source>
</evidence>
<feature type="compositionally biased region" description="Basic and acidic residues" evidence="9">
    <location>
        <begin position="161"/>
        <end position="176"/>
    </location>
</feature>
<dbReference type="GO" id="GO:0140492">
    <property type="term" value="F:metal-dependent deubiquitinase activity"/>
    <property type="evidence" value="ECO:0007669"/>
    <property type="project" value="InterPro"/>
</dbReference>
<evidence type="ECO:0000256" key="8">
    <source>
        <dbReference type="ARBA" id="ARBA00023049"/>
    </source>
</evidence>
<dbReference type="InterPro" id="IPR044098">
    <property type="entry name" value="STAMBP/STALP-like_MPN"/>
</dbReference>
<sequence>MASSSLDPRHPDVRLKALNDLSGKVSIDRSFQIRLYFNSGNEMLRMGRLFLKERNYEKVYILYMRYVTLFLEKIREHPQYKEADPAQKSAVIKTCKDIFPVLEDLKNKLKSKYEEEYLAVLEKREQQKKEEEEAEARRSEGKRLEFQKSLEDRLAEKIQSKLSEMEERQSPKDTDKSNPMSLRVSSSPTATPATTPVERNSQFSLPESFNEPGIPMVDRSNKPHGLFSLERNEGFKKIIVPGALTLRFLELAKSNTERNIETCGILAGRITSNNFTITHVLIPPQRGTSDSCLTEDEEKLFLYQDEHDLITLGWIHTHPSQSSFMSSIDLHTHCSYQLMLPEAIAIVCAPKFGEVGVFSLTNDYGVDFIAQCKTTGFHPHPTSPPIYEESKHVIFEDKAAVKIVDLRY</sequence>
<dbReference type="SUPFAM" id="SSF102712">
    <property type="entry name" value="JAB1/MPN domain"/>
    <property type="match status" value="1"/>
</dbReference>
<name>T1KDA8_TETUR</name>
<evidence type="ECO:0000256" key="3">
    <source>
        <dbReference type="ARBA" id="ARBA00022670"/>
    </source>
</evidence>
<dbReference type="PANTHER" id="PTHR12947">
    <property type="entry name" value="AMSH-LIKE PROTEASE"/>
    <property type="match status" value="1"/>
</dbReference>
<reference evidence="11" key="2">
    <citation type="submission" date="2015-06" db="UniProtKB">
        <authorList>
            <consortium name="EnsemblMetazoa"/>
        </authorList>
    </citation>
    <scope>IDENTIFICATION</scope>
</reference>
<feature type="compositionally biased region" description="Polar residues" evidence="9">
    <location>
        <begin position="197"/>
        <end position="207"/>
    </location>
</feature>
<feature type="domain" description="MPN" evidence="10">
    <location>
        <begin position="238"/>
        <end position="367"/>
    </location>
</feature>
<dbReference type="AlphaFoldDB" id="T1KDA8"/>
<dbReference type="PANTHER" id="PTHR12947:SF13">
    <property type="entry name" value="FI19924P1"/>
    <property type="match status" value="1"/>
</dbReference>
<dbReference type="InterPro" id="IPR015063">
    <property type="entry name" value="USP8_dimer"/>
</dbReference>
<keyword evidence="6" id="KW-0378">Hydrolase</keyword>
<accession>T1KDA8</accession>
<dbReference type="HOGENOM" id="CLU_023304_0_1_1"/>
<dbReference type="OrthoDB" id="3640at2759"/>
<keyword evidence="7" id="KW-0862">Zinc</keyword>
<keyword evidence="8" id="KW-0482">Metalloprotease</keyword>
<proteinExistence type="inferred from homology"/>
<comment type="similarity">
    <text evidence="2">Belongs to the peptidase M67C family.</text>
</comment>
<dbReference type="Pfam" id="PF01398">
    <property type="entry name" value="JAB"/>
    <property type="match status" value="1"/>
</dbReference>
<evidence type="ECO:0000256" key="2">
    <source>
        <dbReference type="ARBA" id="ARBA00010981"/>
    </source>
</evidence>
<evidence type="ECO:0000256" key="4">
    <source>
        <dbReference type="ARBA" id="ARBA00022723"/>
    </source>
</evidence>
<dbReference type="SUPFAM" id="SSF140856">
    <property type="entry name" value="USP8 N-terminal domain-like"/>
    <property type="match status" value="1"/>
</dbReference>
<dbReference type="Gene3D" id="3.40.140.10">
    <property type="entry name" value="Cytidine Deaminase, domain 2"/>
    <property type="match status" value="1"/>
</dbReference>